<keyword evidence="5" id="KW-0175">Coiled coil</keyword>
<evidence type="ECO:0000256" key="5">
    <source>
        <dbReference type="SAM" id="Coils"/>
    </source>
</evidence>
<dbReference type="InterPro" id="IPR001841">
    <property type="entry name" value="Znf_RING"/>
</dbReference>
<evidence type="ECO:0000256" key="1">
    <source>
        <dbReference type="ARBA" id="ARBA00022723"/>
    </source>
</evidence>
<evidence type="ECO:0000259" key="6">
    <source>
        <dbReference type="PROSITE" id="PS50089"/>
    </source>
</evidence>
<dbReference type="PROSITE" id="PS50089">
    <property type="entry name" value="ZF_RING_2"/>
    <property type="match status" value="1"/>
</dbReference>
<evidence type="ECO:0000256" key="3">
    <source>
        <dbReference type="ARBA" id="ARBA00022833"/>
    </source>
</evidence>
<proteinExistence type="predicted"/>
<dbReference type="AlphaFoldDB" id="A0A6A2ZPX1"/>
<keyword evidence="1" id="KW-0479">Metal-binding</keyword>
<dbReference type="PANTHER" id="PTHR42647">
    <property type="entry name" value="SBP (S-RIBONUCLEASE BINDING PROTEIN) FAMILY PROTEIN"/>
    <property type="match status" value="1"/>
</dbReference>
<feature type="coiled-coil region" evidence="5">
    <location>
        <begin position="208"/>
        <end position="270"/>
    </location>
</feature>
<dbReference type="GO" id="GO:0008270">
    <property type="term" value="F:zinc ion binding"/>
    <property type="evidence" value="ECO:0007669"/>
    <property type="project" value="UniProtKB-KW"/>
</dbReference>
<dbReference type="PANTHER" id="PTHR42647:SF5">
    <property type="entry name" value="SBP (S-RIBONUCLEASE BINDING PROTEIN) FAMILY PROTEIN"/>
    <property type="match status" value="1"/>
</dbReference>
<feature type="domain" description="RING-type" evidence="6">
    <location>
        <begin position="317"/>
        <end position="351"/>
    </location>
</feature>
<dbReference type="PIRSF" id="PIRSF036836">
    <property type="entry name" value="RNase_bind_SBP1"/>
    <property type="match status" value="1"/>
</dbReference>
<organism evidence="7 8">
    <name type="scientific">Hibiscus syriacus</name>
    <name type="common">Rose of Sharon</name>
    <dbReference type="NCBI Taxonomy" id="106335"/>
    <lineage>
        <taxon>Eukaryota</taxon>
        <taxon>Viridiplantae</taxon>
        <taxon>Streptophyta</taxon>
        <taxon>Embryophyta</taxon>
        <taxon>Tracheophyta</taxon>
        <taxon>Spermatophyta</taxon>
        <taxon>Magnoliopsida</taxon>
        <taxon>eudicotyledons</taxon>
        <taxon>Gunneridae</taxon>
        <taxon>Pentapetalae</taxon>
        <taxon>rosids</taxon>
        <taxon>malvids</taxon>
        <taxon>Malvales</taxon>
        <taxon>Malvaceae</taxon>
        <taxon>Malvoideae</taxon>
        <taxon>Hibiscus</taxon>
    </lineage>
</organism>
<keyword evidence="8" id="KW-1185">Reference proteome</keyword>
<protein>
    <recommendedName>
        <fullName evidence="6">RING-type domain-containing protein</fullName>
    </recommendedName>
</protein>
<evidence type="ECO:0000256" key="2">
    <source>
        <dbReference type="ARBA" id="ARBA00022771"/>
    </source>
</evidence>
<sequence length="364" mass="40911">MRSKKCSCAYYHRCSFLIESSPSSPNCSFNIMAVQTQYPSNALLNRNGREENEFPFQQQAGGVFLDQSHMLFNNNSDYNNPRKRGREVEVADITTTPMNSYSLQTQPTQLIDISQLPQPNIVSTGLRLSFDDRQQKLQKNHNQSYRQQQNFVLDYSAFLPMVSDDLVTQIKRQRDELDYFLQSQGEELRRTLAEKRQRHYCALLEAAEESAVRSLREKEAEVEKAKRRNVELETRAVQLSLEAQVWQKKARTQEATAASLQAQLQQAIKSGGGAAGQDSMRGEEGRKCVGGGLESQAEDAESAYVDPERVAASGPSCKACRTRVAAVVLLPCRHLCLCTACDRLAQTCPICLTVRHSSVEVFLS</sequence>
<comment type="caution">
    <text evidence="7">The sequence shown here is derived from an EMBL/GenBank/DDBJ whole genome shotgun (WGS) entry which is preliminary data.</text>
</comment>
<dbReference type="InterPro" id="IPR013083">
    <property type="entry name" value="Znf_RING/FYVE/PHD"/>
</dbReference>
<dbReference type="GO" id="GO:0004842">
    <property type="term" value="F:ubiquitin-protein transferase activity"/>
    <property type="evidence" value="ECO:0007669"/>
    <property type="project" value="TreeGrafter"/>
</dbReference>
<accession>A0A6A2ZPX1</accession>
<gene>
    <name evidence="7" type="ORF">F3Y22_tig00110788pilonHSYRG00120</name>
</gene>
<dbReference type="Pfam" id="PF13920">
    <property type="entry name" value="zf-C3HC4_3"/>
    <property type="match status" value="1"/>
</dbReference>
<evidence type="ECO:0000313" key="7">
    <source>
        <dbReference type="EMBL" id="KAE8693928.1"/>
    </source>
</evidence>
<dbReference type="Gene3D" id="3.30.40.10">
    <property type="entry name" value="Zinc/RING finger domain, C3HC4 (zinc finger)"/>
    <property type="match status" value="1"/>
</dbReference>
<evidence type="ECO:0000256" key="4">
    <source>
        <dbReference type="PROSITE-ProRule" id="PRU00175"/>
    </source>
</evidence>
<dbReference type="EMBL" id="VEPZ02001112">
    <property type="protein sequence ID" value="KAE8693928.1"/>
    <property type="molecule type" value="Genomic_DNA"/>
</dbReference>
<dbReference type="CDD" id="cd16649">
    <property type="entry name" value="mRING-HC-C3HC5_CGRF1-like"/>
    <property type="match status" value="1"/>
</dbReference>
<reference evidence="7" key="1">
    <citation type="submission" date="2019-09" db="EMBL/GenBank/DDBJ databases">
        <title>Draft genome information of white flower Hibiscus syriacus.</title>
        <authorList>
            <person name="Kim Y.-M."/>
        </authorList>
    </citation>
    <scope>NUCLEOTIDE SEQUENCE [LARGE SCALE GENOMIC DNA]</scope>
    <source>
        <strain evidence="7">YM2019G1</strain>
    </source>
</reference>
<evidence type="ECO:0000313" key="8">
    <source>
        <dbReference type="Proteomes" id="UP000436088"/>
    </source>
</evidence>
<dbReference type="Proteomes" id="UP000436088">
    <property type="component" value="Unassembled WGS sequence"/>
</dbReference>
<keyword evidence="2 4" id="KW-0863">Zinc-finger</keyword>
<name>A0A6A2ZPX1_HIBSY</name>
<dbReference type="FunFam" id="3.30.40.10:FF:000239">
    <property type="entry name" value="probable BOI-related E3 ubiquitin-protein ligase 2"/>
    <property type="match status" value="1"/>
</dbReference>
<keyword evidence="3" id="KW-0862">Zinc</keyword>